<proteinExistence type="predicted"/>
<dbReference type="Proteomes" id="UP000429607">
    <property type="component" value="Unassembled WGS sequence"/>
</dbReference>
<feature type="region of interest" description="Disordered" evidence="1">
    <location>
        <begin position="22"/>
        <end position="123"/>
    </location>
</feature>
<protein>
    <submittedName>
        <fullName evidence="2">Uncharacterized protein</fullName>
    </submittedName>
</protein>
<feature type="compositionally biased region" description="Basic and acidic residues" evidence="1">
    <location>
        <begin position="33"/>
        <end position="53"/>
    </location>
</feature>
<evidence type="ECO:0000256" key="1">
    <source>
        <dbReference type="SAM" id="MobiDB-lite"/>
    </source>
</evidence>
<feature type="non-terminal residue" evidence="2">
    <location>
        <position position="143"/>
    </location>
</feature>
<dbReference type="EMBL" id="QXFV01013375">
    <property type="protein sequence ID" value="KAE8950918.1"/>
    <property type="molecule type" value="Genomic_DNA"/>
</dbReference>
<name>A0A6A3GAB5_9STRA</name>
<feature type="compositionally biased region" description="Low complexity" evidence="1">
    <location>
        <begin position="54"/>
        <end position="66"/>
    </location>
</feature>
<comment type="caution">
    <text evidence="2">The sequence shown here is derived from an EMBL/GenBank/DDBJ whole genome shotgun (WGS) entry which is preliminary data.</text>
</comment>
<sequence>MMADPAAATARALAAAYGLDGHAAVSSDDEDGHDDRADAARRRQDPAHVESRPGRAAGRLPAGGAPMPSPARASPDTVPSTPSAANFARHAPAAPRSPAHEIFRPGRAGGRLADMPAPGAAPAATAAAIAEAAVAADAAAQAA</sequence>
<reference evidence="2 3" key="1">
    <citation type="submission" date="2018-09" db="EMBL/GenBank/DDBJ databases">
        <title>Genomic investigation of the strawberry pathogen Phytophthora fragariae indicates pathogenicity is determined by transcriptional variation in three key races.</title>
        <authorList>
            <person name="Adams T.M."/>
            <person name="Armitage A.D."/>
            <person name="Sobczyk M.K."/>
            <person name="Bates H.J."/>
            <person name="Dunwell J.M."/>
            <person name="Nellist C.F."/>
            <person name="Harrison R.J."/>
        </authorList>
    </citation>
    <scope>NUCLEOTIDE SEQUENCE [LARGE SCALE GENOMIC DNA]</scope>
    <source>
        <strain evidence="2 3">SCRP249</strain>
    </source>
</reference>
<feature type="compositionally biased region" description="Low complexity" evidence="1">
    <location>
        <begin position="82"/>
        <end position="97"/>
    </location>
</feature>
<organism evidence="2 3">
    <name type="scientific">Phytophthora rubi</name>
    <dbReference type="NCBI Taxonomy" id="129364"/>
    <lineage>
        <taxon>Eukaryota</taxon>
        <taxon>Sar</taxon>
        <taxon>Stramenopiles</taxon>
        <taxon>Oomycota</taxon>
        <taxon>Peronosporomycetes</taxon>
        <taxon>Peronosporales</taxon>
        <taxon>Peronosporaceae</taxon>
        <taxon>Phytophthora</taxon>
    </lineage>
</organism>
<evidence type="ECO:0000313" key="2">
    <source>
        <dbReference type="EMBL" id="KAE8950918.1"/>
    </source>
</evidence>
<dbReference type="AlphaFoldDB" id="A0A6A3GAB5"/>
<accession>A0A6A3GAB5</accession>
<evidence type="ECO:0000313" key="3">
    <source>
        <dbReference type="Proteomes" id="UP000429607"/>
    </source>
</evidence>
<gene>
    <name evidence="2" type="ORF">PR001_g33952</name>
</gene>
<feature type="compositionally biased region" description="Low complexity" evidence="1">
    <location>
        <begin position="113"/>
        <end position="123"/>
    </location>
</feature>